<dbReference type="InterPro" id="IPR027383">
    <property type="entry name" value="Znf_put"/>
</dbReference>
<organism evidence="5 6">
    <name type="scientific">Thermobacillus xylanilyticus</name>
    <dbReference type="NCBI Taxonomy" id="76633"/>
    <lineage>
        <taxon>Bacteria</taxon>
        <taxon>Bacillati</taxon>
        <taxon>Bacillota</taxon>
        <taxon>Bacilli</taxon>
        <taxon>Bacillales</taxon>
        <taxon>Paenibacillaceae</taxon>
        <taxon>Thermobacillus</taxon>
    </lineage>
</organism>
<feature type="transmembrane region" description="Helical" evidence="3">
    <location>
        <begin position="178"/>
        <end position="197"/>
    </location>
</feature>
<name>A0ABM8V596_THEXY</name>
<comment type="similarity">
    <text evidence="1">Belongs to the zinc-associated anti-sigma factor (ZAS) superfamily. Anti-sigma-W factor family.</text>
</comment>
<dbReference type="RefSeq" id="WP_015254718.1">
    <property type="nucleotide sequence ID" value="NZ_CAJRAY010000048.1"/>
</dbReference>
<reference evidence="5 6" key="1">
    <citation type="submission" date="2021-04" db="EMBL/GenBank/DDBJ databases">
        <authorList>
            <person name="Rakotoarivonina H."/>
        </authorList>
    </citation>
    <scope>NUCLEOTIDE SEQUENCE [LARGE SCALE GENOMIC DNA]</scope>
    <source>
        <strain evidence="5 6">XE</strain>
    </source>
</reference>
<gene>
    <name evidence="5" type="primary">txxe 2117-M1_3261</name>
    <name evidence="5" type="ORF">TXXE_10470</name>
</gene>
<evidence type="ECO:0000256" key="3">
    <source>
        <dbReference type="SAM" id="Phobius"/>
    </source>
</evidence>
<feature type="domain" description="Putative zinc-finger" evidence="4">
    <location>
        <begin position="3"/>
        <end position="37"/>
    </location>
</feature>
<protein>
    <recommendedName>
        <fullName evidence="2">Anti-sigma-W factor RsiW</fullName>
    </recommendedName>
</protein>
<accession>A0ABM8V596</accession>
<dbReference type="Gene3D" id="1.10.10.1320">
    <property type="entry name" value="Anti-sigma factor, zinc-finger domain"/>
    <property type="match status" value="1"/>
</dbReference>
<feature type="transmembrane region" description="Helical" evidence="3">
    <location>
        <begin position="99"/>
        <end position="119"/>
    </location>
</feature>
<comment type="caution">
    <text evidence="5">The sequence shown here is derived from an EMBL/GenBank/DDBJ whole genome shotgun (WGS) entry which is preliminary data.</text>
</comment>
<sequence length="202" mass="23218">MNCEQAQQWFGLVWDLPEDDPDRLRFEAHLADCDSCAEEFRIWEESESMLRRLQIADAEQDPDERINRAVMERIYQEDFWLLPVKDRTYRWSESFRRGVAAAMACCFAMFVSAFIYMAIGAPEKDAADAQIARLTGMIDTISSVDGAEPISIEFYQDVPVASISGPVVLTVVPTYPQYWIALSILGMIMTLLTINWFTRTRH</sequence>
<dbReference type="Pfam" id="PF13490">
    <property type="entry name" value="zf-HC2"/>
    <property type="match status" value="1"/>
</dbReference>
<proteinExistence type="inferred from homology"/>
<evidence type="ECO:0000256" key="2">
    <source>
        <dbReference type="ARBA" id="ARBA00024438"/>
    </source>
</evidence>
<dbReference type="Proteomes" id="UP000681526">
    <property type="component" value="Unassembled WGS sequence"/>
</dbReference>
<evidence type="ECO:0000313" key="5">
    <source>
        <dbReference type="EMBL" id="CAG5086992.1"/>
    </source>
</evidence>
<dbReference type="InterPro" id="IPR041916">
    <property type="entry name" value="Anti_sigma_zinc_sf"/>
</dbReference>
<evidence type="ECO:0000313" key="6">
    <source>
        <dbReference type="Proteomes" id="UP000681526"/>
    </source>
</evidence>
<keyword evidence="6" id="KW-1185">Reference proteome</keyword>
<evidence type="ECO:0000259" key="4">
    <source>
        <dbReference type="Pfam" id="PF13490"/>
    </source>
</evidence>
<evidence type="ECO:0000256" key="1">
    <source>
        <dbReference type="ARBA" id="ARBA00024353"/>
    </source>
</evidence>
<dbReference type="EMBL" id="CAJRAY010000048">
    <property type="protein sequence ID" value="CAG5086992.1"/>
    <property type="molecule type" value="Genomic_DNA"/>
</dbReference>
<keyword evidence="3" id="KW-1133">Transmembrane helix</keyword>
<keyword evidence="3" id="KW-0812">Transmembrane</keyword>
<keyword evidence="3" id="KW-0472">Membrane</keyword>